<dbReference type="EMBL" id="BHYL01000146">
    <property type="protein sequence ID" value="GCD20409.1"/>
    <property type="molecule type" value="Genomic_DNA"/>
</dbReference>
<accession>A0A401V0E5</accession>
<proteinExistence type="predicted"/>
<keyword evidence="4" id="KW-1185">Reference proteome</keyword>
<feature type="transmembrane region" description="Helical" evidence="2">
    <location>
        <begin position="52"/>
        <end position="72"/>
    </location>
</feature>
<protein>
    <submittedName>
        <fullName evidence="3">Uncharacterized protein</fullName>
    </submittedName>
</protein>
<sequence>MGEPPSFLPRKVSERTEGRGKARAHVTSTPRIRGVRGDVDASVHTNVVNRTLVVGGGVVLAVVLAAGAAWYLTVEVPTQRVRDLAAGVCAKVSAEGELPLPGPDGTWQAAALVALAEQRATLVDEQAARLRAADASASLADDVDRAADLVAPLAGYARMLATMLPAYAGDVVTLEELTALSATPEQQEYKAAEGRAYDALEDLSGQTCPPAA</sequence>
<feature type="compositionally biased region" description="Basic and acidic residues" evidence="1">
    <location>
        <begin position="11"/>
        <end position="20"/>
    </location>
</feature>
<dbReference type="Proteomes" id="UP000288246">
    <property type="component" value="Unassembled WGS sequence"/>
</dbReference>
<comment type="caution">
    <text evidence="3">The sequence shown here is derived from an EMBL/GenBank/DDBJ whole genome shotgun (WGS) entry which is preliminary data.</text>
</comment>
<evidence type="ECO:0000313" key="4">
    <source>
        <dbReference type="Proteomes" id="UP000288246"/>
    </source>
</evidence>
<reference evidence="3 4" key="1">
    <citation type="submission" date="2018-11" db="EMBL/GenBank/DDBJ databases">
        <title>Draft genome sequence of Cellulomonas takizawaensis strain TKZ-21.</title>
        <authorList>
            <person name="Yamamura H."/>
            <person name="Hayashi T."/>
            <person name="Hamada M."/>
            <person name="Serisawa Y."/>
            <person name="Matsuyama K."/>
            <person name="Nakagawa Y."/>
            <person name="Otoguro M."/>
            <person name="Yanagida F."/>
            <person name="Hayakawa M."/>
        </authorList>
    </citation>
    <scope>NUCLEOTIDE SEQUENCE [LARGE SCALE GENOMIC DNA]</scope>
    <source>
        <strain evidence="3 4">TKZ-21</strain>
    </source>
</reference>
<gene>
    <name evidence="3" type="ORF">CTKZ_19710</name>
</gene>
<feature type="region of interest" description="Disordered" evidence="1">
    <location>
        <begin position="1"/>
        <end position="26"/>
    </location>
</feature>
<keyword evidence="2" id="KW-1133">Transmembrane helix</keyword>
<evidence type="ECO:0000256" key="2">
    <source>
        <dbReference type="SAM" id="Phobius"/>
    </source>
</evidence>
<name>A0A401V0E5_9CELL</name>
<evidence type="ECO:0000313" key="3">
    <source>
        <dbReference type="EMBL" id="GCD20409.1"/>
    </source>
</evidence>
<dbReference type="AlphaFoldDB" id="A0A401V0E5"/>
<keyword evidence="2" id="KW-0472">Membrane</keyword>
<evidence type="ECO:0000256" key="1">
    <source>
        <dbReference type="SAM" id="MobiDB-lite"/>
    </source>
</evidence>
<keyword evidence="2" id="KW-0812">Transmembrane</keyword>
<organism evidence="3 4">
    <name type="scientific">Cellulomonas algicola</name>
    <dbReference type="NCBI Taxonomy" id="2071633"/>
    <lineage>
        <taxon>Bacteria</taxon>
        <taxon>Bacillati</taxon>
        <taxon>Actinomycetota</taxon>
        <taxon>Actinomycetes</taxon>
        <taxon>Micrococcales</taxon>
        <taxon>Cellulomonadaceae</taxon>
        <taxon>Cellulomonas</taxon>
    </lineage>
</organism>